<dbReference type="Proteomes" id="UP000887565">
    <property type="component" value="Unplaced"/>
</dbReference>
<sequence length="140" mass="14870">MNKSLELITDDDKIKFAVFDVDAVDVEIAAFWYCCDTVAVAVVDVEDDDEKFVGETARLTPPPAMTAAAIFAAGATTSKITGAEATCGEAATTALNWTGGATLLTRALDVPTATTRLPLLTELPLFSITYSKTWDFGNLV</sequence>
<accession>A0A915IT16</accession>
<evidence type="ECO:0000313" key="1">
    <source>
        <dbReference type="Proteomes" id="UP000887565"/>
    </source>
</evidence>
<name>A0A915IT16_ROMCU</name>
<organism evidence="1 2">
    <name type="scientific">Romanomermis culicivorax</name>
    <name type="common">Nematode worm</name>
    <dbReference type="NCBI Taxonomy" id="13658"/>
    <lineage>
        <taxon>Eukaryota</taxon>
        <taxon>Metazoa</taxon>
        <taxon>Ecdysozoa</taxon>
        <taxon>Nematoda</taxon>
        <taxon>Enoplea</taxon>
        <taxon>Dorylaimia</taxon>
        <taxon>Mermithida</taxon>
        <taxon>Mermithoidea</taxon>
        <taxon>Mermithidae</taxon>
        <taxon>Romanomermis</taxon>
    </lineage>
</organism>
<dbReference type="WBParaSite" id="nRc.2.0.1.t17182-RA">
    <property type="protein sequence ID" value="nRc.2.0.1.t17182-RA"/>
    <property type="gene ID" value="nRc.2.0.1.g17182"/>
</dbReference>
<evidence type="ECO:0000313" key="2">
    <source>
        <dbReference type="WBParaSite" id="nRc.2.0.1.t17182-RA"/>
    </source>
</evidence>
<reference evidence="2" key="1">
    <citation type="submission" date="2022-11" db="UniProtKB">
        <authorList>
            <consortium name="WormBaseParasite"/>
        </authorList>
    </citation>
    <scope>IDENTIFICATION</scope>
</reference>
<protein>
    <submittedName>
        <fullName evidence="2">Uncharacterized protein</fullName>
    </submittedName>
</protein>
<dbReference type="AlphaFoldDB" id="A0A915IT16"/>
<proteinExistence type="predicted"/>
<keyword evidence="1" id="KW-1185">Reference proteome</keyword>